<accession>A0ABS5H947</accession>
<dbReference type="Proteomes" id="UP000679722">
    <property type="component" value="Unassembled WGS sequence"/>
</dbReference>
<dbReference type="InterPro" id="IPR004027">
    <property type="entry name" value="SEC_C_motif"/>
</dbReference>
<dbReference type="Pfam" id="PF02810">
    <property type="entry name" value="SEC-C"/>
    <property type="match status" value="2"/>
</dbReference>
<gene>
    <name evidence="3" type="ORF">J9B83_03520</name>
</gene>
<feature type="region of interest" description="Disordered" evidence="1">
    <location>
        <begin position="131"/>
        <end position="155"/>
    </location>
</feature>
<dbReference type="Pfam" id="PF17775">
    <property type="entry name" value="YchJ_M-like"/>
    <property type="match status" value="1"/>
</dbReference>
<name>A0ABS5H947_9GAMM</name>
<evidence type="ECO:0000313" key="3">
    <source>
        <dbReference type="EMBL" id="MBR7888000.1"/>
    </source>
</evidence>
<evidence type="ECO:0000256" key="1">
    <source>
        <dbReference type="SAM" id="MobiDB-lite"/>
    </source>
</evidence>
<proteinExistence type="predicted"/>
<protein>
    <submittedName>
        <fullName evidence="3">YchJ family protein</fullName>
    </submittedName>
</protein>
<dbReference type="EMBL" id="JAGSSV010000002">
    <property type="protein sequence ID" value="MBR7888000.1"/>
    <property type="molecule type" value="Genomic_DNA"/>
</dbReference>
<evidence type="ECO:0000259" key="2">
    <source>
        <dbReference type="Pfam" id="PF17775"/>
    </source>
</evidence>
<dbReference type="InterPro" id="IPR048469">
    <property type="entry name" value="YchJ-like_M"/>
</dbReference>
<dbReference type="SUPFAM" id="SSF103642">
    <property type="entry name" value="Sec-C motif"/>
    <property type="match status" value="1"/>
</dbReference>
<feature type="domain" description="YchJ-like middle NTF2-like" evidence="2">
    <location>
        <begin position="31"/>
        <end position="125"/>
    </location>
</feature>
<reference evidence="4" key="1">
    <citation type="submission" date="2023-07" db="EMBL/GenBank/DDBJ databases">
        <title>Marinomonas vulgaris A79, complete genome.</title>
        <authorList>
            <person name="Ying J.-J."/>
        </authorList>
    </citation>
    <scope>NUCLEOTIDE SEQUENCE [LARGE SCALE GENOMIC DNA]</scope>
    <source>
        <strain evidence="4">A79</strain>
    </source>
</reference>
<sequence length="165" mass="17991">MANSLPCPCGSESQYADCCGIFHVNPGSAPTAESLMRSRYSAFALGQFDYIDATQALPLAENAEDSNGRTLWTKLEIISTEQGMESDTTGKVTFAAHFKEGKHTGCLKEVSMFEKQQGKWFYVSGEHRVEENPPLPNASSTKTGRNDPCTCGSGKKYKKCCATKN</sequence>
<dbReference type="SUPFAM" id="SSF54427">
    <property type="entry name" value="NTF2-like"/>
    <property type="match status" value="1"/>
</dbReference>
<dbReference type="InterPro" id="IPR032710">
    <property type="entry name" value="NTF2-like_dom_sf"/>
</dbReference>
<dbReference type="PANTHER" id="PTHR33747:SF1">
    <property type="entry name" value="ADENYLATE CYCLASE-ASSOCIATED CAP C-TERMINAL DOMAIN-CONTAINING PROTEIN"/>
    <property type="match status" value="1"/>
</dbReference>
<organism evidence="3 4">
    <name type="scientific">Marinomonas vulgaris</name>
    <dbReference type="NCBI Taxonomy" id="2823372"/>
    <lineage>
        <taxon>Bacteria</taxon>
        <taxon>Pseudomonadati</taxon>
        <taxon>Pseudomonadota</taxon>
        <taxon>Gammaproteobacteria</taxon>
        <taxon>Oceanospirillales</taxon>
        <taxon>Oceanospirillaceae</taxon>
        <taxon>Marinomonas</taxon>
    </lineage>
</organism>
<keyword evidence="4" id="KW-1185">Reference proteome</keyword>
<evidence type="ECO:0000313" key="4">
    <source>
        <dbReference type="Proteomes" id="UP000679722"/>
    </source>
</evidence>
<comment type="caution">
    <text evidence="3">The sequence shown here is derived from an EMBL/GenBank/DDBJ whole genome shotgun (WGS) entry which is preliminary data.</text>
</comment>
<dbReference type="RefSeq" id="WP_211535344.1">
    <property type="nucleotide sequence ID" value="NZ_JAGSSV010000002.1"/>
</dbReference>
<dbReference type="Gene3D" id="3.10.450.50">
    <property type="match status" value="1"/>
</dbReference>
<dbReference type="PANTHER" id="PTHR33747">
    <property type="entry name" value="UPF0225 PROTEIN SCO1677"/>
    <property type="match status" value="1"/>
</dbReference>